<dbReference type="Pfam" id="PF03235">
    <property type="entry name" value="GmrSD_N"/>
    <property type="match status" value="1"/>
</dbReference>
<dbReference type="PANTHER" id="PTHR37292:SF2">
    <property type="entry name" value="DUF262 DOMAIN-CONTAINING PROTEIN"/>
    <property type="match status" value="1"/>
</dbReference>
<dbReference type="PANTHER" id="PTHR37292">
    <property type="entry name" value="VNG6097C"/>
    <property type="match status" value="1"/>
</dbReference>
<keyword evidence="3" id="KW-1185">Reference proteome</keyword>
<gene>
    <name evidence="2" type="ORF">Mlaev_02365</name>
</gene>
<feature type="domain" description="GmrSD restriction endonucleases N-terminal" evidence="1">
    <location>
        <begin position="12"/>
        <end position="263"/>
    </location>
</feature>
<dbReference type="PATRIC" id="fig|36807.3.peg.2405"/>
<evidence type="ECO:0000259" key="1">
    <source>
        <dbReference type="Pfam" id="PF03235"/>
    </source>
</evidence>
<accession>A0A150HBA3</accession>
<name>A0A150HBA3_9MICO</name>
<protein>
    <recommendedName>
        <fullName evidence="1">GmrSD restriction endonucleases N-terminal domain-containing protein</fullName>
    </recommendedName>
</protein>
<dbReference type="Proteomes" id="UP000075357">
    <property type="component" value="Unassembled WGS sequence"/>
</dbReference>
<evidence type="ECO:0000313" key="2">
    <source>
        <dbReference type="EMBL" id="KXZ59254.1"/>
    </source>
</evidence>
<dbReference type="AlphaFoldDB" id="A0A150HBA3"/>
<organism evidence="2 3">
    <name type="scientific">Microbacterium laevaniformans</name>
    <dbReference type="NCBI Taxonomy" id="36807"/>
    <lineage>
        <taxon>Bacteria</taxon>
        <taxon>Bacillati</taxon>
        <taxon>Actinomycetota</taxon>
        <taxon>Actinomycetes</taxon>
        <taxon>Micrococcales</taxon>
        <taxon>Microbacteriaceae</taxon>
        <taxon>Microbacterium</taxon>
    </lineage>
</organism>
<dbReference type="RefSeq" id="WP_061683530.1">
    <property type="nucleotide sequence ID" value="NZ_LRAD01000047.1"/>
</dbReference>
<dbReference type="EMBL" id="LRAD01000047">
    <property type="protein sequence ID" value="KXZ59254.1"/>
    <property type="molecule type" value="Genomic_DNA"/>
</dbReference>
<comment type="caution">
    <text evidence="2">The sequence shown here is derived from an EMBL/GenBank/DDBJ whole genome shotgun (WGS) entry which is preliminary data.</text>
</comment>
<sequence>MSTGSKALDRPIQQWLSEIDSGRLVLPSFQRTEAWDRKRIESMLRTIVRDLPLGITLVLEVGDEEKFHSRPLATAPSRTVKVSEHLLDGQQRLTALWRALKDNYDDWTFFVHVPTLDDDPTNDDHEVGVWSYKTWRNSAGNRMPRWADDPAQTARRGLIPFRLLDPQDESGADQWIEEATASLRPSAQATDVQQVLAAMEAYEARRKLLKDMVVAPLRETIRHYRLPYLSLPATTPKDVALDVFVNMNTNSKPLKPYDIVVAEVENRTGERLHELVAGLRSRHPEIARFGGTEELALQTAALLQDKTPNRGGFYSLDAEQLIADWSAIGVGLAATADLLSRISIWDSERLPTAIPFPVVAAILARAPIHGDVRGSVEHLCRSYLWRSFFTSRYDGAAATRAYADYRPLASAASTTGSSDSGGANAPVFDPVQYPLPTPQQLMAARWPKGRSSLSRAVLAAANTFGARDFADDSILTARNVGTREYHHLFPDKLLQDAGIDSYLALNCALITWKTNRTIGRMDPVAYLEARSAAAPMPQAIAERLTSHLGRV</sequence>
<dbReference type="InterPro" id="IPR004919">
    <property type="entry name" value="GmrSD_N"/>
</dbReference>
<reference evidence="2 3" key="1">
    <citation type="submission" date="2016-01" db="EMBL/GenBank/DDBJ databases">
        <title>Draft genome sequences of Microbacterium laevaniformans LCDC 91-0039 and the type strain of Microbacterium hominis LCDC 84-209.</title>
        <authorList>
            <person name="Bernier A.-M."/>
            <person name="Bernard K."/>
        </authorList>
    </citation>
    <scope>NUCLEOTIDE SEQUENCE [LARGE SCALE GENOMIC DNA]</scope>
    <source>
        <strain evidence="2 3">LCDC 91-0039</strain>
    </source>
</reference>
<proteinExistence type="predicted"/>
<evidence type="ECO:0000313" key="3">
    <source>
        <dbReference type="Proteomes" id="UP000075357"/>
    </source>
</evidence>